<keyword evidence="4" id="KW-0949">S-adenosyl-L-methionine</keyword>
<comment type="catalytic activity">
    <reaction evidence="6">
        <text>a 2'-deoxyadenosine in DNA + S-adenosyl-L-methionine = an N(6)-methyl-2'-deoxyadenosine in DNA + S-adenosyl-L-homocysteine + H(+)</text>
        <dbReference type="Rhea" id="RHEA:15197"/>
        <dbReference type="Rhea" id="RHEA-COMP:12418"/>
        <dbReference type="Rhea" id="RHEA-COMP:12419"/>
        <dbReference type="ChEBI" id="CHEBI:15378"/>
        <dbReference type="ChEBI" id="CHEBI:57856"/>
        <dbReference type="ChEBI" id="CHEBI:59789"/>
        <dbReference type="ChEBI" id="CHEBI:90615"/>
        <dbReference type="ChEBI" id="CHEBI:90616"/>
        <dbReference type="EC" id="2.1.1.72"/>
    </reaction>
</comment>
<keyword evidence="10" id="KW-1185">Reference proteome</keyword>
<dbReference type="PANTHER" id="PTHR42933">
    <property type="entry name" value="SLR6095 PROTEIN"/>
    <property type="match status" value="1"/>
</dbReference>
<dbReference type="SUPFAM" id="SSF53335">
    <property type="entry name" value="S-adenosyl-L-methionine-dependent methyltransferases"/>
    <property type="match status" value="1"/>
</dbReference>
<dbReference type="InterPro" id="IPR003356">
    <property type="entry name" value="DNA_methylase_A-5"/>
</dbReference>
<dbReference type="AlphaFoldDB" id="A0A9X3RJY6"/>
<evidence type="ECO:0000259" key="8">
    <source>
        <dbReference type="Pfam" id="PF12161"/>
    </source>
</evidence>
<dbReference type="EMBL" id="JAKMUS010000004">
    <property type="protein sequence ID" value="MCZ9293646.1"/>
    <property type="molecule type" value="Genomic_DNA"/>
</dbReference>
<sequence>MADTSEILDSITPKQTAKVNSLNAAIWQTADDYLRLIVPAENYGDYIIPFTVLRRLEGRLAATKPGVLELVRQENERGTDPTIVGLKIENMFKLRFWNTSELSLERLATSDDALNEGLKQYLRTFSANILEIWDAFEFEKLVDFLDRNNQLWNMVNHFASIDMSDEALQDQTMGDIFENLMYRSFARKAKDAGEFYTPRDAIRLMTSILFTSDDAELEEDGIIRSVYDPTAGTCGMLIAARDALRAINPGIEVIIAGQELKESSFAMGKSDLLMQGFKDPEVLKYGNSLTNDQYADDTFDYIMANPPYGSSWKSFQKDVKALQEQGDPRFAEGLPAVSDGQMLFLMHIAHKLAPADGPTKGGRAAVVTNGSPLFTGDAESGPDSIRKYLIGAQGGTEVLDAIIALPNDMFYNTGIATYIWILDQNKEPRRRDKIQFIDATDICAPMRKNMGQKRYEFTEDNIREINQLYKNFEENERSIIVTADDLTYRDVPMFKLAHYAVSVTDETVAEAMNHKSAFPKHEAVIRAMQRREYNDLPKALRAEAKEHGVKMGTPLLKHIMKSLAIEDENAPASFDEKGNPVVDASTKVIERVPYLEDVTEHMEREVLPFVPDMQWDESLAKVGTELPLTRLFYKPEETRSLEELDADIAASLERIAALFGEVRSND</sequence>
<dbReference type="RefSeq" id="WP_269965084.1">
    <property type="nucleotide sequence ID" value="NZ_JAKMUS010000004.1"/>
</dbReference>
<dbReference type="PANTHER" id="PTHR42933:SF3">
    <property type="entry name" value="TYPE I RESTRICTION ENZYME MJAVIII METHYLASE SUBUNIT"/>
    <property type="match status" value="1"/>
</dbReference>
<dbReference type="InterPro" id="IPR051537">
    <property type="entry name" value="DNA_Adenine_Mtase"/>
</dbReference>
<dbReference type="InterPro" id="IPR022749">
    <property type="entry name" value="D12N6_MeTrfase_N"/>
</dbReference>
<dbReference type="EC" id="2.1.1.72" evidence="1"/>
<dbReference type="GO" id="GO:0009307">
    <property type="term" value="P:DNA restriction-modification system"/>
    <property type="evidence" value="ECO:0007669"/>
    <property type="project" value="UniProtKB-KW"/>
</dbReference>
<evidence type="ECO:0000256" key="4">
    <source>
        <dbReference type="ARBA" id="ARBA00022691"/>
    </source>
</evidence>
<gene>
    <name evidence="9" type="ORF">L8U60_04000</name>
</gene>
<dbReference type="GO" id="GO:0008170">
    <property type="term" value="F:N-methyltransferase activity"/>
    <property type="evidence" value="ECO:0007669"/>
    <property type="project" value="InterPro"/>
</dbReference>
<evidence type="ECO:0000256" key="1">
    <source>
        <dbReference type="ARBA" id="ARBA00011900"/>
    </source>
</evidence>
<dbReference type="GO" id="GO:0009007">
    <property type="term" value="F:site-specific DNA-methyltransferase (adenine-specific) activity"/>
    <property type="evidence" value="ECO:0007669"/>
    <property type="project" value="UniProtKB-EC"/>
</dbReference>
<dbReference type="Gene3D" id="3.40.50.150">
    <property type="entry name" value="Vaccinia Virus protein VP39"/>
    <property type="match status" value="1"/>
</dbReference>
<evidence type="ECO:0000256" key="6">
    <source>
        <dbReference type="ARBA" id="ARBA00047942"/>
    </source>
</evidence>
<keyword evidence="2" id="KW-0489">Methyltransferase</keyword>
<protein>
    <recommendedName>
        <fullName evidence="1">site-specific DNA-methyltransferase (adenine-specific)</fullName>
        <ecNumber evidence="1">2.1.1.72</ecNumber>
    </recommendedName>
</protein>
<evidence type="ECO:0000313" key="10">
    <source>
        <dbReference type="Proteomes" id="UP001146468"/>
    </source>
</evidence>
<dbReference type="PRINTS" id="PR00507">
    <property type="entry name" value="N12N6MTFRASE"/>
</dbReference>
<dbReference type="GO" id="GO:0032259">
    <property type="term" value="P:methylation"/>
    <property type="evidence" value="ECO:0007669"/>
    <property type="project" value="UniProtKB-KW"/>
</dbReference>
<dbReference type="GO" id="GO:0003677">
    <property type="term" value="F:DNA binding"/>
    <property type="evidence" value="ECO:0007669"/>
    <property type="project" value="InterPro"/>
</dbReference>
<comment type="caution">
    <text evidence="9">The sequence shown here is derived from an EMBL/GenBank/DDBJ whole genome shotgun (WGS) entry which is preliminary data.</text>
</comment>
<feature type="domain" description="DNA methylase adenine-specific" evidence="7">
    <location>
        <begin position="170"/>
        <end position="490"/>
    </location>
</feature>
<keyword evidence="5" id="KW-0680">Restriction system</keyword>
<evidence type="ECO:0000256" key="3">
    <source>
        <dbReference type="ARBA" id="ARBA00022679"/>
    </source>
</evidence>
<dbReference type="Pfam" id="PF02384">
    <property type="entry name" value="N6_Mtase"/>
    <property type="match status" value="1"/>
</dbReference>
<proteinExistence type="predicted"/>
<organism evidence="9 10">
    <name type="scientific">Corynebacterium meitnerae</name>
    <dbReference type="NCBI Taxonomy" id="2913498"/>
    <lineage>
        <taxon>Bacteria</taxon>
        <taxon>Bacillati</taxon>
        <taxon>Actinomycetota</taxon>
        <taxon>Actinomycetes</taxon>
        <taxon>Mycobacteriales</taxon>
        <taxon>Corynebacteriaceae</taxon>
        <taxon>Corynebacterium</taxon>
    </lineage>
</organism>
<name>A0A9X3RJY6_9CORY</name>
<feature type="domain" description="N6 adenine-specific DNA methyltransferase N-terminal" evidence="8">
    <location>
        <begin position="22"/>
        <end position="158"/>
    </location>
</feature>
<reference evidence="9" key="1">
    <citation type="submission" date="2022-02" db="EMBL/GenBank/DDBJ databases">
        <title>Corynebacterium sp. from urogenital microbiome.</title>
        <authorList>
            <person name="Cappelli E.A."/>
            <person name="Ribeiro T.G."/>
            <person name="Peixe L."/>
        </authorList>
    </citation>
    <scope>NUCLEOTIDE SEQUENCE</scope>
    <source>
        <strain evidence="9">C8Ua_172</strain>
    </source>
</reference>
<evidence type="ECO:0000256" key="2">
    <source>
        <dbReference type="ARBA" id="ARBA00022603"/>
    </source>
</evidence>
<dbReference type="Pfam" id="PF12161">
    <property type="entry name" value="HsdM_N"/>
    <property type="match status" value="1"/>
</dbReference>
<evidence type="ECO:0000313" key="9">
    <source>
        <dbReference type="EMBL" id="MCZ9293646.1"/>
    </source>
</evidence>
<keyword evidence="3" id="KW-0808">Transferase</keyword>
<evidence type="ECO:0000259" key="7">
    <source>
        <dbReference type="Pfam" id="PF02384"/>
    </source>
</evidence>
<dbReference type="Proteomes" id="UP001146468">
    <property type="component" value="Unassembled WGS sequence"/>
</dbReference>
<evidence type="ECO:0000256" key="5">
    <source>
        <dbReference type="ARBA" id="ARBA00022747"/>
    </source>
</evidence>
<dbReference type="InterPro" id="IPR029063">
    <property type="entry name" value="SAM-dependent_MTases_sf"/>
</dbReference>
<accession>A0A9X3RJY6</accession>